<dbReference type="SMART" id="SM00582">
    <property type="entry name" value="RPR"/>
    <property type="match status" value="1"/>
</dbReference>
<proteinExistence type="predicted"/>
<dbReference type="AlphaFoldDB" id="A0AAX4HFZ2"/>
<dbReference type="GO" id="GO:0099122">
    <property type="term" value="F:RNA polymerase II C-terminal domain binding"/>
    <property type="evidence" value="ECO:0007669"/>
    <property type="project" value="InterPro"/>
</dbReference>
<dbReference type="InterPro" id="IPR006569">
    <property type="entry name" value="CID_dom"/>
</dbReference>
<dbReference type="EMBL" id="CP138899">
    <property type="protein sequence ID" value="WPK27399.1"/>
    <property type="molecule type" value="Genomic_DNA"/>
</dbReference>
<feature type="compositionally biased region" description="Basic and acidic residues" evidence="1">
    <location>
        <begin position="377"/>
        <end position="387"/>
    </location>
</feature>
<protein>
    <recommendedName>
        <fullName evidence="2">CID domain-containing protein</fullName>
    </recommendedName>
</protein>
<dbReference type="PANTHER" id="PTHR12460:SF0">
    <property type="entry name" value="CID DOMAIN-CONTAINING PROTEIN-RELATED"/>
    <property type="match status" value="1"/>
</dbReference>
<dbReference type="InterPro" id="IPR008942">
    <property type="entry name" value="ENTH_VHS"/>
</dbReference>
<dbReference type="Pfam" id="PF04818">
    <property type="entry name" value="CID"/>
    <property type="match status" value="1"/>
</dbReference>
<dbReference type="KEGG" id="asau:88175846"/>
<accession>A0AAX4HFZ2</accession>
<dbReference type="Proteomes" id="UP001338582">
    <property type="component" value="Chromosome 6"/>
</dbReference>
<evidence type="ECO:0000256" key="1">
    <source>
        <dbReference type="SAM" id="MobiDB-lite"/>
    </source>
</evidence>
<dbReference type="PANTHER" id="PTHR12460">
    <property type="entry name" value="CYCLIN-DEPENDENT KINASE INHIBITOR-RELATED PROTEIN"/>
    <property type="match status" value="1"/>
</dbReference>
<evidence type="ECO:0000259" key="2">
    <source>
        <dbReference type="PROSITE" id="PS51391"/>
    </source>
</evidence>
<dbReference type="GeneID" id="88175846"/>
<dbReference type="CDD" id="cd17003">
    <property type="entry name" value="CID_Rtt103"/>
    <property type="match status" value="1"/>
</dbReference>
<dbReference type="SUPFAM" id="SSF48464">
    <property type="entry name" value="ENTH/VHS domain"/>
    <property type="match status" value="1"/>
</dbReference>
<evidence type="ECO:0000313" key="4">
    <source>
        <dbReference type="Proteomes" id="UP001338582"/>
    </source>
</evidence>
<feature type="region of interest" description="Disordered" evidence="1">
    <location>
        <begin position="279"/>
        <end position="484"/>
    </location>
</feature>
<evidence type="ECO:0000313" key="3">
    <source>
        <dbReference type="EMBL" id="WPK27399.1"/>
    </source>
</evidence>
<feature type="domain" description="CID" evidence="2">
    <location>
        <begin position="1"/>
        <end position="137"/>
    </location>
</feature>
<keyword evidence="4" id="KW-1185">Reference proteome</keyword>
<dbReference type="PROSITE" id="PS51391">
    <property type="entry name" value="CID"/>
    <property type="match status" value="1"/>
</dbReference>
<name>A0AAX4HFZ2_9ASCO</name>
<feature type="compositionally biased region" description="Basic and acidic residues" evidence="1">
    <location>
        <begin position="415"/>
        <end position="438"/>
    </location>
</feature>
<sequence length="484" mass="54576">MSFSSLVYQKKLEALQDTQESIVSISQWLLFHHRHCKELCELWAQYITSEDPSLNLKKKLALFYLCNDVVQQARHKRKPEFAEEFSKLLPNILHKIYPTMNPSLQPKLERLVGVWEQRAIFTKVDIQNMRLAIELLKNGQEFLALGDDLQSSKTNQALALAPIATDLVHLNDLYNHLQSVLSTASSNLSQVGVQCKQYLPQNPENLDNLPLPNVYITKLNVLEKLCNMTTKNLEEALSVRKNIISVLGNLSNLLNDGLAADDTKLNIIAQRLERLKSTKSELHEMLGTSPEPEAPETEMDEEEEPSPVFETSAQEDDMSIPTYVDSSDSDDNSERSHASINRGLKRRRLSGEADISASALSTTPKSTKKTVAFSEDIQVKEFTRDEQSNSIQILRSENESDDEELTETNGYDFNDSERQEFERHHKDDLELRHERQLESEDDSYDPSSLGGSGTNGHSMESGDVNGENNSQPNSGLLSLLSKLS</sequence>
<feature type="compositionally biased region" description="Acidic residues" evidence="1">
    <location>
        <begin position="293"/>
        <end position="305"/>
    </location>
</feature>
<dbReference type="RefSeq" id="XP_062879777.1">
    <property type="nucleotide sequence ID" value="XM_063023707.1"/>
</dbReference>
<dbReference type="Gene3D" id="1.25.40.90">
    <property type="match status" value="1"/>
</dbReference>
<dbReference type="GO" id="GO:0031124">
    <property type="term" value="P:mRNA 3'-end processing"/>
    <property type="evidence" value="ECO:0007669"/>
    <property type="project" value="InterPro"/>
</dbReference>
<organism evidence="3 4">
    <name type="scientific">Australozyma saopauloensis</name>
    <dbReference type="NCBI Taxonomy" id="291208"/>
    <lineage>
        <taxon>Eukaryota</taxon>
        <taxon>Fungi</taxon>
        <taxon>Dikarya</taxon>
        <taxon>Ascomycota</taxon>
        <taxon>Saccharomycotina</taxon>
        <taxon>Pichiomycetes</taxon>
        <taxon>Metschnikowiaceae</taxon>
        <taxon>Australozyma</taxon>
    </lineage>
</organism>
<gene>
    <name evidence="3" type="ORF">PUMCH_004786</name>
</gene>
<dbReference type="InterPro" id="IPR047883">
    <property type="entry name" value="Rtt103-like_CID"/>
</dbReference>
<reference evidence="3 4" key="1">
    <citation type="submission" date="2023-10" db="EMBL/GenBank/DDBJ databases">
        <title>Draft Genome Sequence of Candida saopaulonensis from a very Premature Infant with Sepsis.</title>
        <authorList>
            <person name="Ning Y."/>
            <person name="Dai R."/>
            <person name="Xiao M."/>
            <person name="Xu Y."/>
            <person name="Yan Q."/>
            <person name="Zhang L."/>
        </authorList>
    </citation>
    <scope>NUCLEOTIDE SEQUENCE [LARGE SCALE GENOMIC DNA]</scope>
    <source>
        <strain evidence="3 4">19XY460</strain>
    </source>
</reference>
<feature type="compositionally biased region" description="Low complexity" evidence="1">
    <location>
        <begin position="474"/>
        <end position="484"/>
    </location>
</feature>